<dbReference type="SUPFAM" id="SSF52540">
    <property type="entry name" value="P-loop containing nucleoside triphosphate hydrolases"/>
    <property type="match status" value="2"/>
</dbReference>
<dbReference type="EC" id="3.1.11.5" evidence="4"/>
<evidence type="ECO:0000313" key="5">
    <source>
        <dbReference type="Proteomes" id="UP000317093"/>
    </source>
</evidence>
<reference evidence="4 5" key="1">
    <citation type="submission" date="2019-02" db="EMBL/GenBank/DDBJ databases">
        <title>Deep-cultivation of Planctomycetes and their phenomic and genomic characterization uncovers novel biology.</title>
        <authorList>
            <person name="Wiegand S."/>
            <person name="Jogler M."/>
            <person name="Boedeker C."/>
            <person name="Pinto D."/>
            <person name="Vollmers J."/>
            <person name="Rivas-Marin E."/>
            <person name="Kohn T."/>
            <person name="Peeters S.H."/>
            <person name="Heuer A."/>
            <person name="Rast P."/>
            <person name="Oberbeckmann S."/>
            <person name="Bunk B."/>
            <person name="Jeske O."/>
            <person name="Meyerdierks A."/>
            <person name="Storesund J.E."/>
            <person name="Kallscheuer N."/>
            <person name="Luecker S."/>
            <person name="Lage O.M."/>
            <person name="Pohl T."/>
            <person name="Merkel B.J."/>
            <person name="Hornburger P."/>
            <person name="Mueller R.-W."/>
            <person name="Bruemmer F."/>
            <person name="Labrenz M."/>
            <person name="Spormann A.M."/>
            <person name="Op den Camp H."/>
            <person name="Overmann J."/>
            <person name="Amann R."/>
            <person name="Jetten M.S.M."/>
            <person name="Mascher T."/>
            <person name="Medema M.H."/>
            <person name="Devos D.P."/>
            <person name="Kaster A.-K."/>
            <person name="Ovreas L."/>
            <person name="Rohde M."/>
            <person name="Galperin M.Y."/>
            <person name="Jogler C."/>
        </authorList>
    </citation>
    <scope>NUCLEOTIDE SEQUENCE [LARGE SCALE GENOMIC DNA]</scope>
    <source>
        <strain evidence="4 5">Pan216</strain>
    </source>
</reference>
<dbReference type="SMART" id="SM00382">
    <property type="entry name" value="AAA"/>
    <property type="match status" value="1"/>
</dbReference>
<dbReference type="Pfam" id="PF13538">
    <property type="entry name" value="UvrD_C_2"/>
    <property type="match status" value="1"/>
</dbReference>
<dbReference type="AlphaFoldDB" id="A0A518B0T8"/>
<dbReference type="Pfam" id="PF18335">
    <property type="entry name" value="SH3_13"/>
    <property type="match status" value="1"/>
</dbReference>
<keyword evidence="1" id="KW-0547">Nucleotide-binding</keyword>
<dbReference type="Pfam" id="PF13245">
    <property type="entry name" value="AAA_19"/>
    <property type="match status" value="1"/>
</dbReference>
<dbReference type="GO" id="GO:0006310">
    <property type="term" value="P:DNA recombination"/>
    <property type="evidence" value="ECO:0007669"/>
    <property type="project" value="InterPro"/>
</dbReference>
<dbReference type="GO" id="GO:0006302">
    <property type="term" value="P:double-strand break repair"/>
    <property type="evidence" value="ECO:0007669"/>
    <property type="project" value="InterPro"/>
</dbReference>
<dbReference type="InterPro" id="IPR027417">
    <property type="entry name" value="P-loop_NTPase"/>
</dbReference>
<dbReference type="GO" id="GO:0017116">
    <property type="term" value="F:single-stranded DNA helicase activity"/>
    <property type="evidence" value="ECO:0007669"/>
    <property type="project" value="TreeGrafter"/>
</dbReference>
<dbReference type="CDD" id="cd18809">
    <property type="entry name" value="SF1_C_RecD"/>
    <property type="match status" value="1"/>
</dbReference>
<dbReference type="GO" id="GO:0009338">
    <property type="term" value="C:exodeoxyribonuclease V complex"/>
    <property type="evidence" value="ECO:0007669"/>
    <property type="project" value="InterPro"/>
</dbReference>
<sequence length="657" mass="71723">MSIEPTESLMNGLAERVSELNVDPPAMALAWELARLQSGDPHANELFLLALLLIIAQQQGSTRLPLADSGAIAETLRVLLPNDDAPLDAEEVARTIVKRVHEGAWPLVVGRDGDFKPLLFLDGHLYSQRMHALELSFTNILNRWLETGSPQESDRIDQAIGELERAPIVAGETPMTLTAEQTKAVAVAARGPLAIISGGPGTGKTTIVLSILRVLSRLGIEPTEVALAAPTGKAANRLESSILGGIKGLVKVQGASASDADVKLLGMTGASTLHRLLGYSPRTGRYLHHEQNQLRESVIIVDEASMVDLAMMERLAKAIRRNACLLLLGDADQLPSVAAGAALRDLTSASGSIAKHVVRLRESHRMKREDPAGREILGAAQQINRGEFAYPFTVLDESSPIPPHVAGPRDGEWRLAGFNFLETPSGDEQSTLNTFLERWHERFHLDPQLTKGRDEAFPLAEGSLTPEDSATLRQLFTHLGTFRLLCLTRVFPTGTATINEFFHQRWSPPEQRTRRVTFHPGEPIMMLENDYEHGVFNGDVGVVIRTREHGATRLMVAFDKLAEVAIYPIDAFADRIDLAFAVTIHKSQGSEFDHVGIVLPLTDLPLLSREMLYTGITRSRTSATVIGGREVFHQGIARRIVRSTGIAERLSNDAAAS</sequence>
<dbReference type="HAMAP" id="MF_01487">
    <property type="entry name" value="RecD"/>
    <property type="match status" value="1"/>
</dbReference>
<dbReference type="PANTHER" id="PTHR43788:SF6">
    <property type="entry name" value="DNA HELICASE B"/>
    <property type="match status" value="1"/>
</dbReference>
<feature type="domain" description="AAA+ ATPase" evidence="3">
    <location>
        <begin position="190"/>
        <end position="372"/>
    </location>
</feature>
<dbReference type="PANTHER" id="PTHR43788">
    <property type="entry name" value="DNA2/NAM7 HELICASE FAMILY MEMBER"/>
    <property type="match status" value="1"/>
</dbReference>
<dbReference type="InterPro" id="IPR006344">
    <property type="entry name" value="RecD"/>
</dbReference>
<dbReference type="Gene3D" id="3.40.50.300">
    <property type="entry name" value="P-loop containing nucleotide triphosphate hydrolases"/>
    <property type="match status" value="2"/>
</dbReference>
<gene>
    <name evidence="4" type="primary">recD</name>
    <name evidence="4" type="ORF">Pan216_14210</name>
</gene>
<dbReference type="CDD" id="cd17933">
    <property type="entry name" value="DEXSc_RecD-like"/>
    <property type="match status" value="1"/>
</dbReference>
<keyword evidence="5" id="KW-1185">Reference proteome</keyword>
<dbReference type="Proteomes" id="UP000317093">
    <property type="component" value="Chromosome"/>
</dbReference>
<dbReference type="InterPro" id="IPR050534">
    <property type="entry name" value="Coronavir_polyprotein_1ab"/>
</dbReference>
<accession>A0A518B0T8</accession>
<evidence type="ECO:0000313" key="4">
    <source>
        <dbReference type="EMBL" id="QDU60575.1"/>
    </source>
</evidence>
<protein>
    <submittedName>
        <fullName evidence="4">RecBCD enzyme subunit RecD</fullName>
        <ecNumber evidence="4">3.1.11.5</ecNumber>
    </submittedName>
</protein>
<dbReference type="Gene3D" id="2.30.30.940">
    <property type="match status" value="1"/>
</dbReference>
<dbReference type="EMBL" id="CP036279">
    <property type="protein sequence ID" value="QDU60575.1"/>
    <property type="molecule type" value="Genomic_DNA"/>
</dbReference>
<name>A0A518B0T8_9BACT</name>
<keyword evidence="2" id="KW-0067">ATP-binding</keyword>
<organism evidence="4 5">
    <name type="scientific">Kolteria novifilia</name>
    <dbReference type="NCBI Taxonomy" id="2527975"/>
    <lineage>
        <taxon>Bacteria</taxon>
        <taxon>Pseudomonadati</taxon>
        <taxon>Planctomycetota</taxon>
        <taxon>Planctomycetia</taxon>
        <taxon>Kolteriales</taxon>
        <taxon>Kolteriaceae</taxon>
        <taxon>Kolteria</taxon>
    </lineage>
</organism>
<evidence type="ECO:0000256" key="2">
    <source>
        <dbReference type="ARBA" id="ARBA00022840"/>
    </source>
</evidence>
<dbReference type="GO" id="GO:0008854">
    <property type="term" value="F:exodeoxyribonuclease V activity"/>
    <property type="evidence" value="ECO:0007669"/>
    <property type="project" value="UniProtKB-EC"/>
</dbReference>
<dbReference type="InterPro" id="IPR041451">
    <property type="entry name" value="RecD2_SH13"/>
</dbReference>
<proteinExistence type="inferred from homology"/>
<dbReference type="GO" id="GO:0005524">
    <property type="term" value="F:ATP binding"/>
    <property type="evidence" value="ECO:0007669"/>
    <property type="project" value="UniProtKB-KW"/>
</dbReference>
<evidence type="ECO:0000259" key="3">
    <source>
        <dbReference type="SMART" id="SM00382"/>
    </source>
</evidence>
<dbReference type="InterPro" id="IPR003593">
    <property type="entry name" value="AAA+_ATPase"/>
</dbReference>
<keyword evidence="4" id="KW-0378">Hydrolase</keyword>
<dbReference type="KEGG" id="knv:Pan216_14210"/>
<dbReference type="InterPro" id="IPR027785">
    <property type="entry name" value="UvrD-like_helicase_C"/>
</dbReference>
<evidence type="ECO:0000256" key="1">
    <source>
        <dbReference type="ARBA" id="ARBA00022741"/>
    </source>
</evidence>
<dbReference type="NCBIfam" id="TIGR01447">
    <property type="entry name" value="recD"/>
    <property type="match status" value="1"/>
</dbReference>